<proteinExistence type="predicted"/>
<protein>
    <submittedName>
        <fullName evidence="1">Uncharacterized protein</fullName>
    </submittedName>
</protein>
<evidence type="ECO:0000313" key="2">
    <source>
        <dbReference type="Proteomes" id="UP000317550"/>
    </source>
</evidence>
<keyword evidence="2" id="KW-1185">Reference proteome</keyword>
<accession>A0A516SBI2</accession>
<dbReference type="Proteomes" id="UP000317550">
    <property type="component" value="Chromosome"/>
</dbReference>
<sequence length="191" mass="22315">MVLWQAVHNHFRNSNIANAILELEAFLSSRDAQKFSCLIGASFSNPSSSVVDEINRFIHANETQFEVKAVYLEMNGFDINYDRWYFDLFAYSSYLPEFDETEWLCEWQSPHWPEVELFGMDAAREAFAWYHEQRIWKFQPDFEPVYEAAMLLVMAKFADFVGLALKETNLAKRIPVLATAHDFESVARFEA</sequence>
<dbReference type="RefSeq" id="WP_143856428.1">
    <property type="nucleotide sequence ID" value="NZ_CP041730.1"/>
</dbReference>
<organism evidence="1 2">
    <name type="scientific">Chitinimonas arctica</name>
    <dbReference type="NCBI Taxonomy" id="2594795"/>
    <lineage>
        <taxon>Bacteria</taxon>
        <taxon>Pseudomonadati</taxon>
        <taxon>Pseudomonadota</taxon>
        <taxon>Betaproteobacteria</taxon>
        <taxon>Neisseriales</taxon>
        <taxon>Chitinibacteraceae</taxon>
        <taxon>Chitinimonas</taxon>
    </lineage>
</organism>
<dbReference type="KEGG" id="cari:FNU76_03555"/>
<gene>
    <name evidence="1" type="ORF">FNU76_03555</name>
</gene>
<name>A0A516SBI2_9NEIS</name>
<dbReference type="AlphaFoldDB" id="A0A516SBI2"/>
<dbReference type="EMBL" id="CP041730">
    <property type="protein sequence ID" value="QDQ25503.1"/>
    <property type="molecule type" value="Genomic_DNA"/>
</dbReference>
<evidence type="ECO:0000313" key="1">
    <source>
        <dbReference type="EMBL" id="QDQ25503.1"/>
    </source>
</evidence>
<reference evidence="2" key="1">
    <citation type="submission" date="2019-07" db="EMBL/GenBank/DDBJ databases">
        <title>Chitinimonas sp. nov., isolated from Ny-Alesund, arctica soil.</title>
        <authorList>
            <person name="Xu Q."/>
            <person name="Peng F."/>
        </authorList>
    </citation>
    <scope>NUCLEOTIDE SEQUENCE [LARGE SCALE GENOMIC DNA]</scope>
    <source>
        <strain evidence="2">R3-44</strain>
    </source>
</reference>
<dbReference type="OrthoDB" id="280723at2"/>